<dbReference type="HOGENOM" id="CLU_031618_1_7_12"/>
<keyword evidence="4" id="KW-0808">Transferase</keyword>
<dbReference type="SUPFAM" id="SSF52821">
    <property type="entry name" value="Rhodanese/Cell cycle control phosphatase"/>
    <property type="match status" value="2"/>
</dbReference>
<dbReference type="SMART" id="SM00450">
    <property type="entry name" value="RHOD"/>
    <property type="match status" value="2"/>
</dbReference>
<evidence type="ECO:0000313" key="4">
    <source>
        <dbReference type="EMBL" id="AHC14362.1"/>
    </source>
</evidence>
<dbReference type="EMBL" id="CP006939">
    <property type="protein sequence ID" value="AHC14362.1"/>
    <property type="molecule type" value="Genomic_DNA"/>
</dbReference>
<dbReference type="eggNOG" id="COG2897">
    <property type="taxonomic scope" value="Bacteria"/>
</dbReference>
<keyword evidence="1" id="KW-0677">Repeat</keyword>
<dbReference type="CDD" id="cd01449">
    <property type="entry name" value="TST_Repeat_2"/>
    <property type="match status" value="1"/>
</dbReference>
<dbReference type="InterPro" id="IPR036873">
    <property type="entry name" value="Rhodanese-like_dom_sf"/>
</dbReference>
<proteinExistence type="predicted"/>
<dbReference type="EC" id="2.8.1.1" evidence="4"/>
<dbReference type="Pfam" id="PF00581">
    <property type="entry name" value="Rhodanese"/>
    <property type="match status" value="2"/>
</dbReference>
<accession>V5WEY2</accession>
<dbReference type="GO" id="GO:0004792">
    <property type="term" value="F:thiosulfate-cyanide sulfurtransferase activity"/>
    <property type="evidence" value="ECO:0007669"/>
    <property type="project" value="UniProtKB-EC"/>
</dbReference>
<dbReference type="InterPro" id="IPR001763">
    <property type="entry name" value="Rhodanese-like_dom"/>
</dbReference>
<dbReference type="KEGG" id="slr:L21SP2_0942"/>
<name>V5WEY2_9SPIO</name>
<sequence length="305" mass="32830">MAKVHTLHLGNFRKTGMIAAAAFFLLSAVACSSPGAERTASDEILVSPQWVADFSGDITIIDAARSLEDYRAGHIPGAVQAGRSLVWAEVDGIPGMLPDPEQVARNFRDIGVSNDTPVLIYDAGHGLWASRVFWALEYLGHGNVHVLDGGLAAWQEAGLELSTQAVLPETGDFTADVQSELIADREYISSRLDDENLVVIDTRSADEYSGSDVRAEKGGHIPGSVHLEWTANQSSEGGFLDSESLKNLYETALSSEEVEAVTLCQTGVRGAHSYLALRVAGYQNVRLYDGSWADWGNHPDTAVES</sequence>
<dbReference type="Gene3D" id="3.40.250.10">
    <property type="entry name" value="Rhodanese-like domain"/>
    <property type="match status" value="2"/>
</dbReference>
<dbReference type="PROSITE" id="PS51257">
    <property type="entry name" value="PROKAR_LIPOPROTEIN"/>
    <property type="match status" value="1"/>
</dbReference>
<organism evidence="4 5">
    <name type="scientific">Salinispira pacifica</name>
    <dbReference type="NCBI Taxonomy" id="1307761"/>
    <lineage>
        <taxon>Bacteria</taxon>
        <taxon>Pseudomonadati</taxon>
        <taxon>Spirochaetota</taxon>
        <taxon>Spirochaetia</taxon>
        <taxon>Spirochaetales</taxon>
        <taxon>Spirochaetaceae</taxon>
        <taxon>Salinispira</taxon>
    </lineage>
</organism>
<dbReference type="PATRIC" id="fig|1307761.3.peg.942"/>
<feature type="domain" description="Rhodanese" evidence="3">
    <location>
        <begin position="193"/>
        <end position="304"/>
    </location>
</feature>
<dbReference type="PROSITE" id="PS50206">
    <property type="entry name" value="RHODANESE_3"/>
    <property type="match status" value="2"/>
</dbReference>
<dbReference type="InterPro" id="IPR051126">
    <property type="entry name" value="Thiosulfate_sulfurtransferase"/>
</dbReference>
<dbReference type="PANTHER" id="PTHR43855">
    <property type="entry name" value="THIOSULFATE SULFURTRANSFERASE"/>
    <property type="match status" value="1"/>
</dbReference>
<reference evidence="4 5" key="1">
    <citation type="journal article" date="2015" name="Stand. Genomic Sci.">
        <title>Complete genome sequence and description of Salinispira pacifica gen. nov., sp. nov., a novel spirochaete isolated form a hypersaline microbial mat.</title>
        <authorList>
            <person name="Ben Hania W."/>
            <person name="Joseph M."/>
            <person name="Schumann P."/>
            <person name="Bunk B."/>
            <person name="Fiebig A."/>
            <person name="Sproer C."/>
            <person name="Klenk H.P."/>
            <person name="Fardeau M.L."/>
            <person name="Spring S."/>
        </authorList>
    </citation>
    <scope>NUCLEOTIDE SEQUENCE [LARGE SCALE GENOMIC DNA]</scope>
    <source>
        <strain evidence="4 5">L21-RPul-D2</strain>
    </source>
</reference>
<dbReference type="Proteomes" id="UP000018680">
    <property type="component" value="Chromosome"/>
</dbReference>
<dbReference type="OrthoDB" id="9770030at2"/>
<feature type="chain" id="PRO_5004741910" evidence="2">
    <location>
        <begin position="33"/>
        <end position="305"/>
    </location>
</feature>
<evidence type="ECO:0000313" key="5">
    <source>
        <dbReference type="Proteomes" id="UP000018680"/>
    </source>
</evidence>
<gene>
    <name evidence="4" type="ORF">L21SP2_0942</name>
</gene>
<dbReference type="PANTHER" id="PTHR43855:SF1">
    <property type="entry name" value="THIOSULFATE SULFURTRANSFERASE"/>
    <property type="match status" value="1"/>
</dbReference>
<feature type="domain" description="Rhodanese" evidence="3">
    <location>
        <begin position="54"/>
        <end position="163"/>
    </location>
</feature>
<protein>
    <submittedName>
        <fullName evidence="4">Thiosulfate sulfurtransferase, rhodanese</fullName>
        <ecNumber evidence="4">2.8.1.1</ecNumber>
    </submittedName>
</protein>
<evidence type="ECO:0000256" key="1">
    <source>
        <dbReference type="ARBA" id="ARBA00022737"/>
    </source>
</evidence>
<feature type="signal peptide" evidence="2">
    <location>
        <begin position="1"/>
        <end position="32"/>
    </location>
</feature>
<evidence type="ECO:0000259" key="3">
    <source>
        <dbReference type="PROSITE" id="PS50206"/>
    </source>
</evidence>
<keyword evidence="5" id="KW-1185">Reference proteome</keyword>
<dbReference type="CDD" id="cd01448">
    <property type="entry name" value="TST_Repeat_1"/>
    <property type="match status" value="1"/>
</dbReference>
<dbReference type="STRING" id="1307761.L21SP2_0942"/>
<dbReference type="RefSeq" id="WP_024267293.1">
    <property type="nucleotide sequence ID" value="NC_023035.1"/>
</dbReference>
<dbReference type="AlphaFoldDB" id="V5WEY2"/>
<evidence type="ECO:0000256" key="2">
    <source>
        <dbReference type="SAM" id="SignalP"/>
    </source>
</evidence>
<keyword evidence="2" id="KW-0732">Signal</keyword>